<feature type="compositionally biased region" description="Acidic residues" evidence="1">
    <location>
        <begin position="357"/>
        <end position="372"/>
    </location>
</feature>
<evidence type="ECO:0000256" key="1">
    <source>
        <dbReference type="SAM" id="MobiDB-lite"/>
    </source>
</evidence>
<feature type="compositionally biased region" description="Basic and acidic residues" evidence="1">
    <location>
        <begin position="149"/>
        <end position="160"/>
    </location>
</feature>
<dbReference type="InterPro" id="IPR038898">
    <property type="entry name" value="BROX"/>
</dbReference>
<feature type="compositionally biased region" description="Acidic residues" evidence="1">
    <location>
        <begin position="162"/>
        <end position="177"/>
    </location>
</feature>
<evidence type="ECO:0000313" key="2">
    <source>
        <dbReference type="EMBL" id="EEC80521.1"/>
    </source>
</evidence>
<dbReference type="Proteomes" id="UP000007015">
    <property type="component" value="Chromosome 6"/>
</dbReference>
<evidence type="ECO:0000313" key="3">
    <source>
        <dbReference type="Proteomes" id="UP000007015"/>
    </source>
</evidence>
<gene>
    <name evidence="2" type="ORF">OsI_22798</name>
</gene>
<feature type="region of interest" description="Disordered" evidence="1">
    <location>
        <begin position="1"/>
        <end position="35"/>
    </location>
</feature>
<organism evidence="2 3">
    <name type="scientific">Oryza sativa subsp. indica</name>
    <name type="common">Rice</name>
    <dbReference type="NCBI Taxonomy" id="39946"/>
    <lineage>
        <taxon>Eukaryota</taxon>
        <taxon>Viridiplantae</taxon>
        <taxon>Streptophyta</taxon>
        <taxon>Embryophyta</taxon>
        <taxon>Tracheophyta</taxon>
        <taxon>Spermatophyta</taxon>
        <taxon>Magnoliopsida</taxon>
        <taxon>Liliopsida</taxon>
        <taxon>Poales</taxon>
        <taxon>Poaceae</taxon>
        <taxon>BOP clade</taxon>
        <taxon>Oryzoideae</taxon>
        <taxon>Oryzeae</taxon>
        <taxon>Oryzinae</taxon>
        <taxon>Oryza</taxon>
        <taxon>Oryza sativa</taxon>
    </lineage>
</organism>
<dbReference type="PANTHER" id="PTHR23032">
    <property type="entry name" value="BRO1 DOMAIN-CONTAINING PROTEIN BROX"/>
    <property type="match status" value="1"/>
</dbReference>
<accession>B8B1B8</accession>
<dbReference type="PANTHER" id="PTHR23032:SF10">
    <property type="entry name" value="OS02G0828100 PROTEIN"/>
    <property type="match status" value="1"/>
</dbReference>
<dbReference type="Gramene" id="BGIOSGA021319-TA">
    <property type="protein sequence ID" value="BGIOSGA021319-PA"/>
    <property type="gene ID" value="BGIOSGA021319"/>
</dbReference>
<feature type="region of interest" description="Disordered" evidence="1">
    <location>
        <begin position="149"/>
        <end position="186"/>
    </location>
</feature>
<dbReference type="AlphaFoldDB" id="B8B1B8"/>
<proteinExistence type="predicted"/>
<reference evidence="2 3" key="1">
    <citation type="journal article" date="2005" name="PLoS Biol.">
        <title>The genomes of Oryza sativa: a history of duplications.</title>
        <authorList>
            <person name="Yu J."/>
            <person name="Wang J."/>
            <person name="Lin W."/>
            <person name="Li S."/>
            <person name="Li H."/>
            <person name="Zhou J."/>
            <person name="Ni P."/>
            <person name="Dong W."/>
            <person name="Hu S."/>
            <person name="Zeng C."/>
            <person name="Zhang J."/>
            <person name="Zhang Y."/>
            <person name="Li R."/>
            <person name="Xu Z."/>
            <person name="Li S."/>
            <person name="Li X."/>
            <person name="Zheng H."/>
            <person name="Cong L."/>
            <person name="Lin L."/>
            <person name="Yin J."/>
            <person name="Geng J."/>
            <person name="Li G."/>
            <person name="Shi J."/>
            <person name="Liu J."/>
            <person name="Lv H."/>
            <person name="Li J."/>
            <person name="Wang J."/>
            <person name="Deng Y."/>
            <person name="Ran L."/>
            <person name="Shi X."/>
            <person name="Wang X."/>
            <person name="Wu Q."/>
            <person name="Li C."/>
            <person name="Ren X."/>
            <person name="Wang J."/>
            <person name="Wang X."/>
            <person name="Li D."/>
            <person name="Liu D."/>
            <person name="Zhang X."/>
            <person name="Ji Z."/>
            <person name="Zhao W."/>
            <person name="Sun Y."/>
            <person name="Zhang Z."/>
            <person name="Bao J."/>
            <person name="Han Y."/>
            <person name="Dong L."/>
            <person name="Ji J."/>
            <person name="Chen P."/>
            <person name="Wu S."/>
            <person name="Liu J."/>
            <person name="Xiao Y."/>
            <person name="Bu D."/>
            <person name="Tan J."/>
            <person name="Yang L."/>
            <person name="Ye C."/>
            <person name="Zhang J."/>
            <person name="Xu J."/>
            <person name="Zhou Y."/>
            <person name="Yu Y."/>
            <person name="Zhang B."/>
            <person name="Zhuang S."/>
            <person name="Wei H."/>
            <person name="Liu B."/>
            <person name="Lei M."/>
            <person name="Yu H."/>
            <person name="Li Y."/>
            <person name="Xu H."/>
            <person name="Wei S."/>
            <person name="He X."/>
            <person name="Fang L."/>
            <person name="Zhang Z."/>
            <person name="Zhang Y."/>
            <person name="Huang X."/>
            <person name="Su Z."/>
            <person name="Tong W."/>
            <person name="Li J."/>
            <person name="Tong Z."/>
            <person name="Li S."/>
            <person name="Ye J."/>
            <person name="Wang L."/>
            <person name="Fang L."/>
            <person name="Lei T."/>
            <person name="Chen C."/>
            <person name="Chen H."/>
            <person name="Xu Z."/>
            <person name="Li H."/>
            <person name="Huang H."/>
            <person name="Zhang F."/>
            <person name="Xu H."/>
            <person name="Li N."/>
            <person name="Zhao C."/>
            <person name="Li S."/>
            <person name="Dong L."/>
            <person name="Huang Y."/>
            <person name="Li L."/>
            <person name="Xi Y."/>
            <person name="Qi Q."/>
            <person name="Li W."/>
            <person name="Zhang B."/>
            <person name="Hu W."/>
            <person name="Zhang Y."/>
            <person name="Tian X."/>
            <person name="Jiao Y."/>
            <person name="Liang X."/>
            <person name="Jin J."/>
            <person name="Gao L."/>
            <person name="Zheng W."/>
            <person name="Hao B."/>
            <person name="Liu S."/>
            <person name="Wang W."/>
            <person name="Yuan L."/>
            <person name="Cao M."/>
            <person name="McDermott J."/>
            <person name="Samudrala R."/>
            <person name="Wang J."/>
            <person name="Wong G.K."/>
            <person name="Yang H."/>
        </authorList>
    </citation>
    <scope>NUCLEOTIDE SEQUENCE [LARGE SCALE GENOMIC DNA]</scope>
    <source>
        <strain evidence="3">cv. 93-11</strain>
    </source>
</reference>
<protein>
    <submittedName>
        <fullName evidence="2">Uncharacterized protein</fullName>
    </submittedName>
</protein>
<dbReference type="HOGENOM" id="CLU_744714_0_0_1"/>
<keyword evidence="3" id="KW-1185">Reference proteome</keyword>
<feature type="region of interest" description="Disordered" evidence="1">
    <location>
        <begin position="340"/>
        <end position="372"/>
    </location>
</feature>
<sequence>MRASSLPDPAAGAGAAGGGSGESGGGAANPAQARRRQRRRACDHHHCRHALVWRMAEAICICSMNSSSVCLWYGMDVAGQGRADVEIFLKAAGYLECAIQHALLKISPEKRWKGLPVDLTEGILKAICMQAQGQCIYGVEVLRRRARRGEQHREKEKAAQEGDGEVAWEAEPGEAEDRDPPHRQQRAAAGDLLQAPQRALQEGVRAVHALRRLRRRRRLLLRRNFFAFVQPTVDAVVRRFDPLHADGADPAPAAVEDGGGGGDDVVVADPEELDALRRAEEQTKAQVAAEQARMRDVGDKVTQAMAGRPLWWEADVEALGEAELPEFVRALERLRDSVHRHASTLASTATPLPPPPEQEEEVPELDVSDYSF</sequence>
<dbReference type="STRING" id="39946.B8B1B8"/>
<name>B8B1B8_ORYSI</name>
<feature type="compositionally biased region" description="Gly residues" evidence="1">
    <location>
        <begin position="14"/>
        <end position="27"/>
    </location>
</feature>
<dbReference type="EMBL" id="CM000131">
    <property type="protein sequence ID" value="EEC80521.1"/>
    <property type="molecule type" value="Genomic_DNA"/>
</dbReference>